<keyword evidence="3" id="KW-1185">Reference proteome</keyword>
<dbReference type="OrthoDB" id="10369985at2759"/>
<name>A0A9W7D9S0_9STRA</name>
<organism evidence="2 3">
    <name type="scientific">Phytophthora lilii</name>
    <dbReference type="NCBI Taxonomy" id="2077276"/>
    <lineage>
        <taxon>Eukaryota</taxon>
        <taxon>Sar</taxon>
        <taxon>Stramenopiles</taxon>
        <taxon>Oomycota</taxon>
        <taxon>Peronosporomycetes</taxon>
        <taxon>Peronosporales</taxon>
        <taxon>Peronosporaceae</taxon>
        <taxon>Phytophthora</taxon>
    </lineage>
</organism>
<accession>A0A9W7D9S0</accession>
<reference evidence="2" key="1">
    <citation type="submission" date="2023-04" db="EMBL/GenBank/DDBJ databases">
        <title>Phytophthora lilii NBRC 32176.</title>
        <authorList>
            <person name="Ichikawa N."/>
            <person name="Sato H."/>
            <person name="Tonouchi N."/>
        </authorList>
    </citation>
    <scope>NUCLEOTIDE SEQUENCE</scope>
    <source>
        <strain evidence="2">NBRC 32176</strain>
    </source>
</reference>
<dbReference type="AlphaFoldDB" id="A0A9W7D9S0"/>
<evidence type="ECO:0000313" key="3">
    <source>
        <dbReference type="Proteomes" id="UP001165083"/>
    </source>
</evidence>
<proteinExistence type="predicted"/>
<sequence>MPDKSNLISQRSLRKPHLSIGKKPSSSFHVQVVIDGTTEQTNQVHENVNTFKAITETDYTTYVKHGPTSNFVLDEYSTPTIQGSSGAAQALDNLATSSFMTATNSIGEFGMASNRGAAE</sequence>
<feature type="compositionally biased region" description="Polar residues" evidence="1">
    <location>
        <begin position="1"/>
        <end position="11"/>
    </location>
</feature>
<dbReference type="EMBL" id="BSXW01012557">
    <property type="protein sequence ID" value="GMF66154.1"/>
    <property type="molecule type" value="Genomic_DNA"/>
</dbReference>
<comment type="caution">
    <text evidence="2">The sequence shown here is derived from an EMBL/GenBank/DDBJ whole genome shotgun (WGS) entry which is preliminary data.</text>
</comment>
<gene>
    <name evidence="2" type="ORF">Plil01_001868000</name>
</gene>
<evidence type="ECO:0000313" key="2">
    <source>
        <dbReference type="EMBL" id="GMF66154.1"/>
    </source>
</evidence>
<protein>
    <submittedName>
        <fullName evidence="2">Unnamed protein product</fullName>
    </submittedName>
</protein>
<feature type="region of interest" description="Disordered" evidence="1">
    <location>
        <begin position="1"/>
        <end position="24"/>
    </location>
</feature>
<evidence type="ECO:0000256" key="1">
    <source>
        <dbReference type="SAM" id="MobiDB-lite"/>
    </source>
</evidence>
<dbReference type="Proteomes" id="UP001165083">
    <property type="component" value="Unassembled WGS sequence"/>
</dbReference>